<organism evidence="1 2">
    <name type="scientific">Potamilus streckersoni</name>
    <dbReference type="NCBI Taxonomy" id="2493646"/>
    <lineage>
        <taxon>Eukaryota</taxon>
        <taxon>Metazoa</taxon>
        <taxon>Spiralia</taxon>
        <taxon>Lophotrochozoa</taxon>
        <taxon>Mollusca</taxon>
        <taxon>Bivalvia</taxon>
        <taxon>Autobranchia</taxon>
        <taxon>Heteroconchia</taxon>
        <taxon>Palaeoheterodonta</taxon>
        <taxon>Unionida</taxon>
        <taxon>Unionoidea</taxon>
        <taxon>Unionidae</taxon>
        <taxon>Ambleminae</taxon>
        <taxon>Lampsilini</taxon>
        <taxon>Potamilus</taxon>
    </lineage>
</organism>
<dbReference type="Proteomes" id="UP001195483">
    <property type="component" value="Unassembled WGS sequence"/>
</dbReference>
<comment type="caution">
    <text evidence="1">The sequence shown here is derived from an EMBL/GenBank/DDBJ whole genome shotgun (WGS) entry which is preliminary data.</text>
</comment>
<name>A0AAE0VQ41_9BIVA</name>
<reference evidence="1" key="3">
    <citation type="submission" date="2023-05" db="EMBL/GenBank/DDBJ databases">
        <authorList>
            <person name="Smith C.H."/>
        </authorList>
    </citation>
    <scope>NUCLEOTIDE SEQUENCE</scope>
    <source>
        <strain evidence="1">CHS0354</strain>
        <tissue evidence="1">Mantle</tissue>
    </source>
</reference>
<reference evidence="1" key="1">
    <citation type="journal article" date="2021" name="Genome Biol. Evol.">
        <title>A High-Quality Reference Genome for a Parasitic Bivalve with Doubly Uniparental Inheritance (Bivalvia: Unionida).</title>
        <authorList>
            <person name="Smith C.H."/>
        </authorList>
    </citation>
    <scope>NUCLEOTIDE SEQUENCE</scope>
    <source>
        <strain evidence="1">CHS0354</strain>
    </source>
</reference>
<evidence type="ECO:0000313" key="2">
    <source>
        <dbReference type="Proteomes" id="UP001195483"/>
    </source>
</evidence>
<dbReference type="AlphaFoldDB" id="A0AAE0VQ41"/>
<proteinExistence type="predicted"/>
<evidence type="ECO:0000313" key="1">
    <source>
        <dbReference type="EMBL" id="KAK3586079.1"/>
    </source>
</evidence>
<reference evidence="1" key="2">
    <citation type="journal article" date="2021" name="Genome Biol. Evol.">
        <title>Developing a high-quality reference genome for a parasitic bivalve with doubly uniparental inheritance (Bivalvia: Unionida).</title>
        <authorList>
            <person name="Smith C.H."/>
        </authorList>
    </citation>
    <scope>NUCLEOTIDE SEQUENCE</scope>
    <source>
        <strain evidence="1">CHS0354</strain>
        <tissue evidence="1">Mantle</tissue>
    </source>
</reference>
<gene>
    <name evidence="1" type="ORF">CHS0354_033202</name>
</gene>
<protein>
    <submittedName>
        <fullName evidence="1">Uncharacterized protein</fullName>
    </submittedName>
</protein>
<dbReference type="EMBL" id="JAEAOA010001951">
    <property type="protein sequence ID" value="KAK3586079.1"/>
    <property type="molecule type" value="Genomic_DNA"/>
</dbReference>
<keyword evidence="2" id="KW-1185">Reference proteome</keyword>
<accession>A0AAE0VQ41</accession>
<sequence length="129" mass="14716">MSSNVGHRITSCNRNDRKDGFENRIDVYKVNTCRQYHNRDYQRYLMKYNCPRMGQRNVAVATISTEDLTAGFKLTFAALSKAAYKAALQLAAVMDTMISIEKPGPVVKTSKCIKYIKISKREIAVVMKR</sequence>